<dbReference type="OrthoDB" id="9806357at2"/>
<dbReference type="AlphaFoldDB" id="A0A4R4JTU4"/>
<keyword evidence="2" id="KW-1185">Reference proteome</keyword>
<dbReference type="Pfam" id="PF11376">
    <property type="entry name" value="DUF3179"/>
    <property type="match status" value="1"/>
</dbReference>
<evidence type="ECO:0000313" key="1">
    <source>
        <dbReference type="EMBL" id="TDB57963.1"/>
    </source>
</evidence>
<organism evidence="1 2">
    <name type="scientific">Arundinibacter roseus</name>
    <dbReference type="NCBI Taxonomy" id="2070510"/>
    <lineage>
        <taxon>Bacteria</taxon>
        <taxon>Pseudomonadati</taxon>
        <taxon>Bacteroidota</taxon>
        <taxon>Cytophagia</taxon>
        <taxon>Cytophagales</taxon>
        <taxon>Spirosomataceae</taxon>
        <taxon>Arundinibacter</taxon>
    </lineage>
</organism>
<sequence length="84" mass="9649">MIGVEVNNQAHEYPIQNIEYHHQIQDTPGGKLIIVTYCTVCHTGRVFEPIVNGQLETFLLVGMDHFNTMFEDKTTGSWWRQVNG</sequence>
<dbReference type="Proteomes" id="UP000295706">
    <property type="component" value="Unassembled WGS sequence"/>
</dbReference>
<accession>A0A4R4JTU4</accession>
<reference evidence="1 2" key="1">
    <citation type="submission" date="2019-02" db="EMBL/GenBank/DDBJ databases">
        <title>Arundinibacter roseus gen. nov., sp. nov., a new member of the family Cytophagaceae.</title>
        <authorList>
            <person name="Szuroczki S."/>
            <person name="Khayer B."/>
            <person name="Sproer C."/>
            <person name="Toumi M."/>
            <person name="Szabo A."/>
            <person name="Felfoldi T."/>
            <person name="Schumann P."/>
            <person name="Toth E."/>
        </authorList>
    </citation>
    <scope>NUCLEOTIDE SEQUENCE [LARGE SCALE GENOMIC DNA]</scope>
    <source>
        <strain evidence="1 2">DMA-k-7a</strain>
    </source>
</reference>
<dbReference type="InterPro" id="IPR021516">
    <property type="entry name" value="DUF3179"/>
</dbReference>
<proteinExistence type="predicted"/>
<evidence type="ECO:0000313" key="2">
    <source>
        <dbReference type="Proteomes" id="UP000295706"/>
    </source>
</evidence>
<dbReference type="EMBL" id="SMJU01000026">
    <property type="protein sequence ID" value="TDB57963.1"/>
    <property type="molecule type" value="Genomic_DNA"/>
</dbReference>
<comment type="caution">
    <text evidence="1">The sequence shown here is derived from an EMBL/GenBank/DDBJ whole genome shotgun (WGS) entry which is preliminary data.</text>
</comment>
<protein>
    <submittedName>
        <fullName evidence="1">DUF3179 domain-containing protein</fullName>
    </submittedName>
</protein>
<gene>
    <name evidence="1" type="ORF">EZE20_23505</name>
</gene>
<name>A0A4R4JTU4_9BACT</name>